<dbReference type="EMBL" id="AP023213">
    <property type="protein sequence ID" value="BCO11265.1"/>
    <property type="molecule type" value="Genomic_DNA"/>
</dbReference>
<evidence type="ECO:0000259" key="1">
    <source>
        <dbReference type="PROSITE" id="PS50902"/>
    </source>
</evidence>
<gene>
    <name evidence="2" type="ORF">GEOBRER4_n1244</name>
</gene>
<dbReference type="InterPro" id="IPR008254">
    <property type="entry name" value="Flavodoxin/NO_synth"/>
</dbReference>
<sequence>MKVLVVYYSMYGHIHRMAEAVAEGVRELPGGGGCIKACT</sequence>
<reference evidence="2 3" key="1">
    <citation type="submission" date="2020-06" db="EMBL/GenBank/DDBJ databases">
        <title>Interaction of electrochemicaly active bacteria, Geobacter bremensis R4 on different carbon anode.</title>
        <authorList>
            <person name="Meng L."/>
            <person name="Yoshida N."/>
        </authorList>
    </citation>
    <scope>NUCLEOTIDE SEQUENCE [LARGE SCALE GENOMIC DNA]</scope>
    <source>
        <strain evidence="2 3">R4</strain>
    </source>
</reference>
<protein>
    <submittedName>
        <fullName evidence="2">NAD(P)H dehydrogenase, Type IV</fullName>
    </submittedName>
</protein>
<dbReference type="GO" id="GO:0010181">
    <property type="term" value="F:FMN binding"/>
    <property type="evidence" value="ECO:0007669"/>
    <property type="project" value="InterPro"/>
</dbReference>
<dbReference type="Gene3D" id="3.40.50.360">
    <property type="match status" value="1"/>
</dbReference>
<organism evidence="2 3">
    <name type="scientific">Citrifermentans bremense</name>
    <dbReference type="NCBI Taxonomy" id="60035"/>
    <lineage>
        <taxon>Bacteria</taxon>
        <taxon>Pseudomonadati</taxon>
        <taxon>Thermodesulfobacteriota</taxon>
        <taxon>Desulfuromonadia</taxon>
        <taxon>Geobacterales</taxon>
        <taxon>Geobacteraceae</taxon>
        <taxon>Citrifermentans</taxon>
    </lineage>
</organism>
<dbReference type="Proteomes" id="UP000515472">
    <property type="component" value="Chromosome"/>
</dbReference>
<dbReference type="AlphaFoldDB" id="A0A7R7J032"/>
<dbReference type="InterPro" id="IPR029039">
    <property type="entry name" value="Flavoprotein-like_sf"/>
</dbReference>
<feature type="domain" description="Flavodoxin-like" evidence="1">
    <location>
        <begin position="3"/>
        <end position="39"/>
    </location>
</feature>
<dbReference type="PROSITE" id="PS50902">
    <property type="entry name" value="FLAVODOXIN_LIKE"/>
    <property type="match status" value="1"/>
</dbReference>
<evidence type="ECO:0000313" key="2">
    <source>
        <dbReference type="EMBL" id="BCO11265.1"/>
    </source>
</evidence>
<proteinExistence type="predicted"/>
<evidence type="ECO:0000313" key="3">
    <source>
        <dbReference type="Proteomes" id="UP000515472"/>
    </source>
</evidence>
<keyword evidence="3" id="KW-1185">Reference proteome</keyword>
<name>A0A7R7J032_9BACT</name>
<dbReference type="SUPFAM" id="SSF52218">
    <property type="entry name" value="Flavoproteins"/>
    <property type="match status" value="1"/>
</dbReference>
<accession>A0A7R7J032</accession>